<keyword evidence="5 7" id="KW-0472">Membrane</keyword>
<evidence type="ECO:0000256" key="5">
    <source>
        <dbReference type="ARBA" id="ARBA00023136"/>
    </source>
</evidence>
<proteinExistence type="inferred from homology"/>
<name>A0A2U2PBN2_9SPHI</name>
<protein>
    <submittedName>
        <fullName evidence="10">ABC transporter permease</fullName>
    </submittedName>
</protein>
<dbReference type="EMBL" id="QEAS01000020">
    <property type="protein sequence ID" value="PWG78770.1"/>
    <property type="molecule type" value="Genomic_DNA"/>
</dbReference>
<evidence type="ECO:0000259" key="8">
    <source>
        <dbReference type="Pfam" id="PF02687"/>
    </source>
</evidence>
<dbReference type="Proteomes" id="UP000245647">
    <property type="component" value="Unassembled WGS sequence"/>
</dbReference>
<gene>
    <name evidence="10" type="ORF">DDR33_20260</name>
</gene>
<keyword evidence="2" id="KW-1003">Cell membrane</keyword>
<feature type="domain" description="MacB-like periplasmic core" evidence="9">
    <location>
        <begin position="29"/>
        <end position="231"/>
    </location>
</feature>
<dbReference type="AlphaFoldDB" id="A0A2U2PBN2"/>
<dbReference type="RefSeq" id="WP_109417628.1">
    <property type="nucleotide sequence ID" value="NZ_QEAS01000020.1"/>
</dbReference>
<dbReference type="InterPro" id="IPR003838">
    <property type="entry name" value="ABC3_permease_C"/>
</dbReference>
<evidence type="ECO:0000256" key="6">
    <source>
        <dbReference type="ARBA" id="ARBA00038076"/>
    </source>
</evidence>
<dbReference type="GO" id="GO:0005886">
    <property type="term" value="C:plasma membrane"/>
    <property type="evidence" value="ECO:0007669"/>
    <property type="project" value="UniProtKB-SubCell"/>
</dbReference>
<dbReference type="GO" id="GO:0022857">
    <property type="term" value="F:transmembrane transporter activity"/>
    <property type="evidence" value="ECO:0007669"/>
    <property type="project" value="TreeGrafter"/>
</dbReference>
<keyword evidence="3 7" id="KW-0812">Transmembrane</keyword>
<feature type="transmembrane region" description="Helical" evidence="7">
    <location>
        <begin position="262"/>
        <end position="291"/>
    </location>
</feature>
<dbReference type="OrthoDB" id="8769057at2"/>
<evidence type="ECO:0000259" key="9">
    <source>
        <dbReference type="Pfam" id="PF12704"/>
    </source>
</evidence>
<sequence>MITHIYKLIWNKKKQNFLLLLEIFISFLVLFVTFFNIIGFYNLYTTPRGFDYKNVWSVNYGLPSGLNSRDSIAGQVDILKKMILSMPQVENVCFSSNNIPYSNNEISNAVSYKGKDQSATLYLTDKEYSRVLNMQMLSGNWAPAHRKGYSGVVINKMLKEKLFGTQNPIGQVITMGSDKLIVNGVAENAKLTGDYRSLGSIVFKILDSLDRDENYMLIKVRPSADAAFEARLYKTMSNFSKNANIEIEHLEKKRITKNNFMIIPFSIIFLVVGFLIINVALGIFGVLWYNINRRKSEIGLRRAVGASGSEISRQVITEGLVLSTISLIAGTFFAIQFPLLNVDDIASEVYLKAIAFSVVFIYVLVVICSLYPARQAAYIYPSTALQED</sequence>
<evidence type="ECO:0000256" key="4">
    <source>
        <dbReference type="ARBA" id="ARBA00022989"/>
    </source>
</evidence>
<comment type="similarity">
    <text evidence="6">Belongs to the ABC-4 integral membrane protein family.</text>
</comment>
<evidence type="ECO:0000256" key="3">
    <source>
        <dbReference type="ARBA" id="ARBA00022692"/>
    </source>
</evidence>
<dbReference type="Pfam" id="PF12704">
    <property type="entry name" value="MacB_PCD"/>
    <property type="match status" value="1"/>
</dbReference>
<dbReference type="PANTHER" id="PTHR30572">
    <property type="entry name" value="MEMBRANE COMPONENT OF TRANSPORTER-RELATED"/>
    <property type="match status" value="1"/>
</dbReference>
<organism evidence="10 11">
    <name type="scientific">Pararcticibacter amylolyticus</name>
    <dbReference type="NCBI Taxonomy" id="2173175"/>
    <lineage>
        <taxon>Bacteria</taxon>
        <taxon>Pseudomonadati</taxon>
        <taxon>Bacteroidota</taxon>
        <taxon>Sphingobacteriia</taxon>
        <taxon>Sphingobacteriales</taxon>
        <taxon>Sphingobacteriaceae</taxon>
        <taxon>Pararcticibacter</taxon>
    </lineage>
</organism>
<keyword evidence="4 7" id="KW-1133">Transmembrane helix</keyword>
<dbReference type="InterPro" id="IPR025857">
    <property type="entry name" value="MacB_PCD"/>
</dbReference>
<evidence type="ECO:0000313" key="11">
    <source>
        <dbReference type="Proteomes" id="UP000245647"/>
    </source>
</evidence>
<dbReference type="InterPro" id="IPR050250">
    <property type="entry name" value="Macrolide_Exporter_MacB"/>
</dbReference>
<feature type="transmembrane region" description="Helical" evidence="7">
    <location>
        <begin position="17"/>
        <end position="44"/>
    </location>
</feature>
<keyword evidence="11" id="KW-1185">Reference proteome</keyword>
<evidence type="ECO:0000256" key="2">
    <source>
        <dbReference type="ARBA" id="ARBA00022475"/>
    </source>
</evidence>
<comment type="subcellular location">
    <subcellularLocation>
        <location evidence="1">Cell membrane</location>
        <topology evidence="1">Multi-pass membrane protein</topology>
    </subcellularLocation>
</comment>
<comment type="caution">
    <text evidence="10">The sequence shown here is derived from an EMBL/GenBank/DDBJ whole genome shotgun (WGS) entry which is preliminary data.</text>
</comment>
<feature type="transmembrane region" description="Helical" evidence="7">
    <location>
        <begin position="349"/>
        <end position="371"/>
    </location>
</feature>
<evidence type="ECO:0000256" key="1">
    <source>
        <dbReference type="ARBA" id="ARBA00004651"/>
    </source>
</evidence>
<dbReference type="Pfam" id="PF02687">
    <property type="entry name" value="FtsX"/>
    <property type="match status" value="1"/>
</dbReference>
<evidence type="ECO:0000256" key="7">
    <source>
        <dbReference type="SAM" id="Phobius"/>
    </source>
</evidence>
<evidence type="ECO:0000313" key="10">
    <source>
        <dbReference type="EMBL" id="PWG78770.1"/>
    </source>
</evidence>
<dbReference type="PANTHER" id="PTHR30572:SF4">
    <property type="entry name" value="ABC TRANSPORTER PERMEASE YTRF"/>
    <property type="match status" value="1"/>
</dbReference>
<accession>A0A2U2PBN2</accession>
<reference evidence="10 11" key="1">
    <citation type="submission" date="2018-04" db="EMBL/GenBank/DDBJ databases">
        <title>Pedobacter chongqingensis sp. nov., isolated from a rottenly hemp rope.</title>
        <authorList>
            <person name="Cai Y."/>
        </authorList>
    </citation>
    <scope>NUCLEOTIDE SEQUENCE [LARGE SCALE GENOMIC DNA]</scope>
    <source>
        <strain evidence="10 11">FJ4-8</strain>
    </source>
</reference>
<feature type="transmembrane region" description="Helical" evidence="7">
    <location>
        <begin position="319"/>
        <end position="337"/>
    </location>
</feature>
<feature type="domain" description="ABC3 transporter permease C-terminal" evidence="8">
    <location>
        <begin position="270"/>
        <end position="381"/>
    </location>
</feature>